<evidence type="ECO:0000313" key="1">
    <source>
        <dbReference type="EMBL" id="AKL97715.1"/>
    </source>
</evidence>
<proteinExistence type="predicted"/>
<dbReference type="SUPFAM" id="SSF158446">
    <property type="entry name" value="IVS-encoded protein-like"/>
    <property type="match status" value="1"/>
</dbReference>
<dbReference type="CDD" id="cd16377">
    <property type="entry name" value="23S_rRNA_IVP_like"/>
    <property type="match status" value="1"/>
</dbReference>
<dbReference type="Pfam" id="PF05635">
    <property type="entry name" value="23S_rRNA_IVP"/>
    <property type="match status" value="1"/>
</dbReference>
<name>A0A0G3WIJ7_9BACT</name>
<sequence length="115" mass="13347">MYKNLEIWKESVDLIKRIYKIAASLPKEEDYNIKSQLRRAVISVALNIAEGKCRHSAKDFAHFLNLSVSSLNEVNAILNICEELEFLKNIDEIYNKINILSRRISALRTKLLKLK</sequence>
<keyword evidence="1" id="KW-0687">Ribonucleoprotein</keyword>
<dbReference type="InterPro" id="IPR012657">
    <property type="entry name" value="23S_rRNA-intervening_sequence"/>
</dbReference>
<dbReference type="RefSeq" id="WP_052570005.1">
    <property type="nucleotide sequence ID" value="NZ_CP009498.1"/>
</dbReference>
<dbReference type="OrthoDB" id="9800370at2"/>
<dbReference type="Proteomes" id="UP000035337">
    <property type="component" value="Chromosome"/>
</dbReference>
<dbReference type="EMBL" id="CP009498">
    <property type="protein sequence ID" value="AKL97715.1"/>
    <property type="molecule type" value="Genomic_DNA"/>
</dbReference>
<evidence type="ECO:0000313" key="2">
    <source>
        <dbReference type="Proteomes" id="UP000035337"/>
    </source>
</evidence>
<accession>A0A0G3WIJ7</accession>
<gene>
    <name evidence="1" type="ORF">Epro_0336</name>
</gene>
<dbReference type="InterPro" id="IPR036583">
    <property type="entry name" value="23S_rRNA_IVS_sf"/>
</dbReference>
<dbReference type="KEGG" id="epo:Epro_0336"/>
<dbReference type="NCBIfam" id="TIGR02436">
    <property type="entry name" value="four helix bundle protein"/>
    <property type="match status" value="1"/>
</dbReference>
<dbReference type="PANTHER" id="PTHR38471">
    <property type="entry name" value="FOUR HELIX BUNDLE PROTEIN"/>
    <property type="match status" value="1"/>
</dbReference>
<organism evidence="1 2">
    <name type="scientific">Endomicrobium proavitum</name>
    <dbReference type="NCBI Taxonomy" id="1408281"/>
    <lineage>
        <taxon>Bacteria</taxon>
        <taxon>Pseudomonadati</taxon>
        <taxon>Elusimicrobiota</taxon>
        <taxon>Endomicrobiia</taxon>
        <taxon>Endomicrobiales</taxon>
        <taxon>Endomicrobiaceae</taxon>
        <taxon>Endomicrobium</taxon>
    </lineage>
</organism>
<reference evidence="1 2" key="1">
    <citation type="submission" date="2014-09" db="EMBL/GenBank/DDBJ databases">
        <title>Complete genome sequence of Endomicrobium proavitum.</title>
        <authorList>
            <person name="Zheng H."/>
        </authorList>
    </citation>
    <scope>NUCLEOTIDE SEQUENCE [LARGE SCALE GENOMIC DNA]</scope>
    <source>
        <strain evidence="1 2">Rsa215</strain>
    </source>
</reference>
<dbReference type="STRING" id="1408281.Epro_0336"/>
<dbReference type="GO" id="GO:0005840">
    <property type="term" value="C:ribosome"/>
    <property type="evidence" value="ECO:0007669"/>
    <property type="project" value="UniProtKB-KW"/>
</dbReference>
<keyword evidence="2" id="KW-1185">Reference proteome</keyword>
<dbReference type="PANTHER" id="PTHR38471:SF2">
    <property type="entry name" value="FOUR HELIX BUNDLE PROTEIN"/>
    <property type="match status" value="1"/>
</dbReference>
<dbReference type="AlphaFoldDB" id="A0A0G3WIJ7"/>
<keyword evidence="1" id="KW-0689">Ribosomal protein</keyword>
<protein>
    <submittedName>
        <fullName evidence="1">23S ribosomal protein</fullName>
    </submittedName>
</protein>
<dbReference type="Gene3D" id="1.20.1440.60">
    <property type="entry name" value="23S rRNA-intervening sequence"/>
    <property type="match status" value="1"/>
</dbReference>